<feature type="region of interest" description="Disordered" evidence="1">
    <location>
        <begin position="833"/>
        <end position="894"/>
    </location>
</feature>
<gene>
    <name evidence="2" type="ORF">TeGR_g1710</name>
</gene>
<accession>A0ABQ6MHQ3</accession>
<comment type="caution">
    <text evidence="2">The sequence shown here is derived from an EMBL/GenBank/DDBJ whole genome shotgun (WGS) entry which is preliminary data.</text>
</comment>
<organism evidence="2 3">
    <name type="scientific">Tetraparma gracilis</name>
    <dbReference type="NCBI Taxonomy" id="2962635"/>
    <lineage>
        <taxon>Eukaryota</taxon>
        <taxon>Sar</taxon>
        <taxon>Stramenopiles</taxon>
        <taxon>Ochrophyta</taxon>
        <taxon>Bolidophyceae</taxon>
        <taxon>Parmales</taxon>
        <taxon>Triparmaceae</taxon>
        <taxon>Tetraparma</taxon>
    </lineage>
</organism>
<feature type="non-terminal residue" evidence="2">
    <location>
        <position position="1"/>
    </location>
</feature>
<reference evidence="2 3" key="1">
    <citation type="journal article" date="2023" name="Commun. Biol.">
        <title>Genome analysis of Parmales, the sister group of diatoms, reveals the evolutionary specialization of diatoms from phago-mixotrophs to photoautotrophs.</title>
        <authorList>
            <person name="Ban H."/>
            <person name="Sato S."/>
            <person name="Yoshikawa S."/>
            <person name="Yamada K."/>
            <person name="Nakamura Y."/>
            <person name="Ichinomiya M."/>
            <person name="Sato N."/>
            <person name="Blanc-Mathieu R."/>
            <person name="Endo H."/>
            <person name="Kuwata A."/>
            <person name="Ogata H."/>
        </authorList>
    </citation>
    <scope>NUCLEOTIDE SEQUENCE [LARGE SCALE GENOMIC DNA]</scope>
</reference>
<evidence type="ECO:0000313" key="2">
    <source>
        <dbReference type="EMBL" id="GMI26416.1"/>
    </source>
</evidence>
<protein>
    <submittedName>
        <fullName evidence="2">Uncharacterized protein</fullName>
    </submittedName>
</protein>
<evidence type="ECO:0000256" key="1">
    <source>
        <dbReference type="SAM" id="MobiDB-lite"/>
    </source>
</evidence>
<dbReference type="EMBL" id="BRYB01005590">
    <property type="protein sequence ID" value="GMI26416.1"/>
    <property type="molecule type" value="Genomic_DNA"/>
</dbReference>
<dbReference type="Proteomes" id="UP001165060">
    <property type="component" value="Unassembled WGS sequence"/>
</dbReference>
<feature type="compositionally biased region" description="Acidic residues" evidence="1">
    <location>
        <begin position="846"/>
        <end position="855"/>
    </location>
</feature>
<name>A0ABQ6MHQ3_9STRA</name>
<sequence>KQCEEECEETDDCTVCAPGQSERDPSSCGNDECAAALNEYVANADAMMAGLETCEGDMLATVHEVYMQMGSNYFRVAAVSTAGQCGLSLVNVDFGGDREQGEASCMAGVAAVFPLESICPQRCIAWSGASEVTQGEDGICAEDEDSRDQDTCGTSECQDHLEAVLEDMAYINSGLERCADTDPWGTPYYGPFAGYGEYVGKVEGMVETLMYQCGFTDAPCYASCEAPPDTCEELDAAREAGGCLETCSTEVIEGLIADTDNPMLAICNPARRRASVKTPLLPQLLPMNAGSKELKKIKRSVSTKIGWRKLFAGTKQQRNFKKVKRSSLTNLISRKQQQKGSNKMAVPFFAGKRRLSGDDCDTDGINKCTSIACDCYADGVYEPQTCAFGWEPVDLGNNWEYVCCNGDECHTRDNQFTREEISVPCFGSNDDHLCTSKGCDCYADSVNEERTCKPGFHPEDDGSEDSMLYKCCNAAVCVNQWGHAESLVDDFTDGRLGTCYPKPISYSGLLSPPTCEVAMMVIQASTQQNVLTNGPCDALFEKGSTQATCGACSHAIARVTAEGMCEEKSEENDWLMATLTDGGYVEMTGYFDAAEMAPWLGGALSNSPLNEAMAKDCAGAVQEETVTVTFQAEVEFVGVTADAVTEMEPEEQQAMFSVLEEQSIKKAIAGPAPSEGEDSDGNVVVNIISIGGVLVADLEAALSRMLASEGGGGVVFEIVYFLSEDDVAEAEAAAEEGGGGGAVNIGDAVAASVVEAAAESLATVTDPDSCGDMCMSDIMEEAVSEVANTMAEQGIEMPASVIESVEEIEVEPVAMDTFMAAAAESVVTEERVPVFTPAPTATPTEPPEEEEEEADWGAVMPDPTPDPDTTPDSDKETVDDYGEGGESSDYGTEDLFMGEGASSNASLTGIVTFIAILVAFLG</sequence>
<evidence type="ECO:0000313" key="3">
    <source>
        <dbReference type="Proteomes" id="UP001165060"/>
    </source>
</evidence>
<keyword evidence="3" id="KW-1185">Reference proteome</keyword>
<proteinExistence type="predicted"/>